<name>A0AAD0EAW8_9FLAO</name>
<keyword evidence="1" id="KW-1133">Transmembrane helix</keyword>
<keyword evidence="1" id="KW-0812">Transmembrane</keyword>
<evidence type="ECO:0008006" key="4">
    <source>
        <dbReference type="Google" id="ProtNLM"/>
    </source>
</evidence>
<organism evidence="2 3">
    <name type="scientific">Capnocytophaga canimorsus</name>
    <dbReference type="NCBI Taxonomy" id="28188"/>
    <lineage>
        <taxon>Bacteria</taxon>
        <taxon>Pseudomonadati</taxon>
        <taxon>Bacteroidota</taxon>
        <taxon>Flavobacteriia</taxon>
        <taxon>Flavobacteriales</taxon>
        <taxon>Flavobacteriaceae</taxon>
        <taxon>Capnocytophaga</taxon>
    </lineage>
</organism>
<reference evidence="3" key="1">
    <citation type="submission" date="2017-06" db="EMBL/GenBank/DDBJ databases">
        <title>Capnocytophaga spp. assemblies.</title>
        <authorList>
            <person name="Gulvik C.A."/>
        </authorList>
    </citation>
    <scope>NUCLEOTIDE SEQUENCE [LARGE SCALE GENOMIC DNA]</scope>
    <source>
        <strain evidence="3">H3936</strain>
    </source>
</reference>
<proteinExistence type="predicted"/>
<accession>A0AAD0EAW8</accession>
<feature type="transmembrane region" description="Helical" evidence="1">
    <location>
        <begin position="137"/>
        <end position="155"/>
    </location>
</feature>
<dbReference type="InterPro" id="IPR008969">
    <property type="entry name" value="CarboxyPept-like_regulatory"/>
</dbReference>
<dbReference type="RefSeq" id="WP_095920027.1">
    <property type="nucleotide sequence ID" value="NZ_CP022389.1"/>
</dbReference>
<dbReference type="SUPFAM" id="SSF49464">
    <property type="entry name" value="Carboxypeptidase regulatory domain-like"/>
    <property type="match status" value="1"/>
</dbReference>
<protein>
    <recommendedName>
        <fullName evidence="4">TonB-linked outer membrane protein, SusC/RagA family</fullName>
    </recommendedName>
</protein>
<dbReference type="Proteomes" id="UP000243753">
    <property type="component" value="Chromosome"/>
</dbReference>
<dbReference type="Pfam" id="PF13715">
    <property type="entry name" value="CarbopepD_reg_2"/>
    <property type="match status" value="1"/>
</dbReference>
<evidence type="ECO:0000313" key="2">
    <source>
        <dbReference type="EMBL" id="ATA94642.1"/>
    </source>
</evidence>
<dbReference type="EMBL" id="CP022389">
    <property type="protein sequence ID" value="ATA94642.1"/>
    <property type="molecule type" value="Genomic_DNA"/>
</dbReference>
<dbReference type="AlphaFoldDB" id="A0AAD0EAW8"/>
<keyword evidence="1" id="KW-0472">Membrane</keyword>
<gene>
    <name evidence="2" type="ORF">CGC54_10030</name>
</gene>
<evidence type="ECO:0000313" key="3">
    <source>
        <dbReference type="Proteomes" id="UP000243753"/>
    </source>
</evidence>
<evidence type="ECO:0000256" key="1">
    <source>
        <dbReference type="SAM" id="Phobius"/>
    </source>
</evidence>
<sequence length="160" mass="17311">MKKILKYQMLGLGASTAQDLRPTAVSECKSCQKKMQGKIFSSDDNQPLLGAHIINKTQNTGTTSDMDGSYSIGAAPSDDIEISFVGFKTVRGKAAAIPAIIHLNVNIEELDGVTVSPQKKVGVRPSLNEKIKKNKKWIWLGLLALAIGGGAYYYAKIDKK</sequence>